<reference evidence="1" key="1">
    <citation type="submission" date="2015-07" db="EMBL/GenBank/DDBJ databases">
        <title>Adaptation to a free-living lifestyle via gene acquisitions in the diplomonad Trepomonas sp. PC1.</title>
        <authorList>
            <person name="Xu F."/>
            <person name="Jerlstrom-Hultqvist J."/>
            <person name="Kolisko M."/>
            <person name="Simpson A.G.B."/>
            <person name="Roger A.J."/>
            <person name="Svard S.G."/>
            <person name="Andersson J.O."/>
        </authorList>
    </citation>
    <scope>NUCLEOTIDE SEQUENCE</scope>
    <source>
        <strain evidence="1">PC1</strain>
    </source>
</reference>
<dbReference type="AlphaFoldDB" id="A0A146JXY4"/>
<protein>
    <recommendedName>
        <fullName evidence="2">Leucine rich repeats-containing protein</fullName>
    </recommendedName>
</protein>
<sequence>FEIETGKLFIYSDALNPQIITEDLRLFIECIIAPNLKAFSKQFSIFKRLKYLIIPNAELFDKEACIYNQLLCSVYAPKVKYLKRDSIAYNSALRYLHTSNFTYFAPNSCTNVQLRTLKIRQADKNAFQNLLIQKSVIFKDSQIDAQLYANTNQSLKIQDKSDELLSRNVFQKDLANSVFYTTQLQCLQSHNMANQVRDQSIFVNRSQFSLQNVEFTNKKLSIHSQTLSEAQIDIINQLIRENDVFELYAPNLADVSAILCPFAQVLTAFNLSAFAPKSFNSVKILRLQLPKTLKEAEFSDLFSLTQIKLDNLQFVSKNFNNCRSLQKVQIPRVKRIKNSFQRCYDLCLVEDSDLEQVEESFRGSYREIKIYSRKLVGDEGKVRFVGQKQIEGDKFQEQTHDKTHNELYRQMRKFQSEQRTNWCQIIKINEKLEQVKREVHKQLQFDGE</sequence>
<evidence type="ECO:0000313" key="1">
    <source>
        <dbReference type="EMBL" id="JAP89573.1"/>
    </source>
</evidence>
<gene>
    <name evidence="1" type="ORF">TPC1_30932</name>
</gene>
<organism evidence="1">
    <name type="scientific">Trepomonas sp. PC1</name>
    <dbReference type="NCBI Taxonomy" id="1076344"/>
    <lineage>
        <taxon>Eukaryota</taxon>
        <taxon>Metamonada</taxon>
        <taxon>Diplomonadida</taxon>
        <taxon>Hexamitidae</taxon>
        <taxon>Hexamitinae</taxon>
        <taxon>Trepomonas</taxon>
    </lineage>
</organism>
<proteinExistence type="predicted"/>
<accession>A0A146JXY4</accession>
<name>A0A146JXY4_9EUKA</name>
<evidence type="ECO:0008006" key="2">
    <source>
        <dbReference type="Google" id="ProtNLM"/>
    </source>
</evidence>
<feature type="non-terminal residue" evidence="1">
    <location>
        <position position="1"/>
    </location>
</feature>
<dbReference type="InterPro" id="IPR032675">
    <property type="entry name" value="LRR_dom_sf"/>
</dbReference>
<dbReference type="EMBL" id="GDID01007033">
    <property type="protein sequence ID" value="JAP89573.1"/>
    <property type="molecule type" value="Transcribed_RNA"/>
</dbReference>
<dbReference type="Gene3D" id="3.80.10.10">
    <property type="entry name" value="Ribonuclease Inhibitor"/>
    <property type="match status" value="1"/>
</dbReference>